<sequence>MVQTEVDDAEVEDTENEIAKMSESGLYKFCSLISPNQLPSENFYGLLTSDINHRKYDEECKKYNGPGKGSRNITRLCSKHVKYVKINPSTISNESHFKNNYCDLLSYWVYEQLNKHFKDDFFNVVKAYNEFQNILDKVSPDHNEFKANECFREYNIFAATDLKERKLLYDYYVDYNTILEKSAETNKCRDYYKYVQSKQRLYDIFEKHCISDGSAQCPEFYKDCKDYNPKEVLDTFICHDDMVRAGVGVYSGRKSGLWGRTVSFLNSSGAARKGSSALLGMVVASVTGGILYKFTPLGKGARNKVGKDKQIRSDINEKPPEVFIYKSDSYNPHNDDAEEHYIGYQPV</sequence>
<accession>A0A565A5C1</accession>
<dbReference type="InterPro" id="IPR008780">
    <property type="entry name" value="Plasmodium_Vir"/>
</dbReference>
<dbReference type="Pfam" id="PF05795">
    <property type="entry name" value="Plasmodium_Vir"/>
    <property type="match status" value="2"/>
</dbReference>
<dbReference type="VEuPathDB" id="PlasmoDB:PVPAM_030028100"/>
<dbReference type="OrthoDB" id="10273294at2759"/>
<dbReference type="VEuPathDB" id="PlasmoDB:PVX_095990"/>
<dbReference type="Proteomes" id="UP000220605">
    <property type="component" value="Unassembled WGS sequence"/>
</dbReference>
<gene>
    <name evidence="1" type="ORF">PVP01_0004400</name>
</gene>
<reference evidence="1" key="1">
    <citation type="submission" date="2016-07" db="EMBL/GenBank/DDBJ databases">
        <authorList>
            <consortium name="Pathogen Informatics"/>
        </authorList>
    </citation>
    <scope>NUCLEOTIDE SEQUENCE</scope>
</reference>
<proteinExistence type="predicted"/>
<name>A0A565A5C1_PLAVI</name>
<dbReference type="EMBL" id="FLZR02000011">
    <property type="protein sequence ID" value="VUZ99726.1"/>
    <property type="molecule type" value="Genomic_DNA"/>
</dbReference>
<dbReference type="VEuPathDB" id="PlasmoDB:PVP01_0004400"/>
<evidence type="ECO:0000313" key="1">
    <source>
        <dbReference type="EMBL" id="VUZ99726.1"/>
    </source>
</evidence>
<dbReference type="VEuPathDB" id="PlasmoDB:PVW1_030030900"/>
<organism evidence="1">
    <name type="scientific">Plasmodium vivax</name>
    <name type="common">malaria parasite P. vivax</name>
    <dbReference type="NCBI Taxonomy" id="5855"/>
    <lineage>
        <taxon>Eukaryota</taxon>
        <taxon>Sar</taxon>
        <taxon>Alveolata</taxon>
        <taxon>Apicomplexa</taxon>
        <taxon>Aconoidasida</taxon>
        <taxon>Haemosporida</taxon>
        <taxon>Plasmodiidae</taxon>
        <taxon>Plasmodium</taxon>
        <taxon>Plasmodium (Plasmodium)</taxon>
    </lineage>
</organism>
<dbReference type="AlphaFoldDB" id="A0A565A5C1"/>
<protein>
    <submittedName>
        <fullName evidence="1">VIR protein</fullName>
    </submittedName>
</protein>